<comment type="caution">
    <text evidence="2">The sequence shown here is derived from an EMBL/GenBank/DDBJ whole genome shotgun (WGS) entry which is preliminary data.</text>
</comment>
<proteinExistence type="predicted"/>
<dbReference type="InterPro" id="IPR045179">
    <property type="entry name" value="YgfZ/GcvT"/>
</dbReference>
<dbReference type="Gene3D" id="3.30.1360.120">
    <property type="entry name" value="Probable tRNA modification gtpase trme, domain 1"/>
    <property type="match status" value="1"/>
</dbReference>
<dbReference type="PANTHER" id="PTHR22602:SF0">
    <property type="entry name" value="TRANSFERASE CAF17, MITOCHONDRIAL-RELATED"/>
    <property type="match status" value="1"/>
</dbReference>
<dbReference type="InterPro" id="IPR027266">
    <property type="entry name" value="TrmE/GcvT-like"/>
</dbReference>
<dbReference type="NCBIfam" id="TIGR03317">
    <property type="entry name" value="ygfZ_signature"/>
    <property type="match status" value="1"/>
</dbReference>
<accession>A0A5D8Z6F7</accession>
<keyword evidence="3" id="KW-1185">Reference proteome</keyword>
<feature type="non-terminal residue" evidence="2">
    <location>
        <position position="229"/>
    </location>
</feature>
<dbReference type="InterPro" id="IPR017703">
    <property type="entry name" value="YgfZ/GCV_T_CS"/>
</dbReference>
<dbReference type="GO" id="GO:0016226">
    <property type="term" value="P:iron-sulfur cluster assembly"/>
    <property type="evidence" value="ECO:0007669"/>
    <property type="project" value="TreeGrafter"/>
</dbReference>
<reference evidence="2 3" key="1">
    <citation type="submission" date="2019-08" db="EMBL/GenBank/DDBJ databases">
        <title>Draft genome sequence of Lysobacter sp. UKS-15.</title>
        <authorList>
            <person name="Im W.-T."/>
        </authorList>
    </citation>
    <scope>NUCLEOTIDE SEQUENCE [LARGE SCALE GENOMIC DNA]</scope>
    <source>
        <strain evidence="2 3">UKS-15</strain>
    </source>
</reference>
<name>A0A5D8Z6F7_9GAMM</name>
<sequence>MNDVAELVDGDWQWSGWLDPKGRVHALFALLRRDAECVWLVGTADADALGAALGRFVFRSKVKFEPAAMVARGRLANPHAAIGAHAASGPDGVELDLSGDAGARTLLLEAGHPVGSANPGKASEWWALDIAHGWPALPGVQLGAWTPQQLSLQRLSAFSVKKGCYPGQEIVARTHFLGRAKRGMALLSVDAPPGAMLTDAAGRDTAQVVTSAGGASLAVVPLEPSDLQL</sequence>
<evidence type="ECO:0000313" key="3">
    <source>
        <dbReference type="Proteomes" id="UP000323164"/>
    </source>
</evidence>
<dbReference type="PANTHER" id="PTHR22602">
    <property type="entry name" value="TRANSFERASE CAF17, MITOCHONDRIAL-RELATED"/>
    <property type="match status" value="1"/>
</dbReference>
<dbReference type="Gene3D" id="3.30.70.1400">
    <property type="entry name" value="Aminomethyltransferase beta-barrel domains"/>
    <property type="match status" value="1"/>
</dbReference>
<dbReference type="Proteomes" id="UP000323164">
    <property type="component" value="Unassembled WGS sequence"/>
</dbReference>
<gene>
    <name evidence="2" type="ORF">FW784_08375</name>
</gene>
<keyword evidence="1" id="KW-0809">Transit peptide</keyword>
<dbReference type="EMBL" id="VTRV01000077">
    <property type="protein sequence ID" value="TZF89682.1"/>
    <property type="molecule type" value="Genomic_DNA"/>
</dbReference>
<protein>
    <submittedName>
        <fullName evidence="2">Folate-binding protein</fullName>
    </submittedName>
</protein>
<evidence type="ECO:0000256" key="1">
    <source>
        <dbReference type="ARBA" id="ARBA00022946"/>
    </source>
</evidence>
<dbReference type="AlphaFoldDB" id="A0A5D8Z6F7"/>
<dbReference type="SUPFAM" id="SSF103025">
    <property type="entry name" value="Folate-binding domain"/>
    <property type="match status" value="1"/>
</dbReference>
<evidence type="ECO:0000313" key="2">
    <source>
        <dbReference type="EMBL" id="TZF89682.1"/>
    </source>
</evidence>
<organism evidence="2 3">
    <name type="scientific">Cognatilysobacter lacus</name>
    <dbReference type="NCBI Taxonomy" id="1643323"/>
    <lineage>
        <taxon>Bacteria</taxon>
        <taxon>Pseudomonadati</taxon>
        <taxon>Pseudomonadota</taxon>
        <taxon>Gammaproteobacteria</taxon>
        <taxon>Lysobacterales</taxon>
        <taxon>Lysobacteraceae</taxon>
        <taxon>Cognatilysobacter</taxon>
    </lineage>
</organism>